<reference evidence="3" key="2">
    <citation type="journal article" date="2021" name="PeerJ">
        <title>Extensive microbial diversity within the chicken gut microbiome revealed by metagenomics and culture.</title>
        <authorList>
            <person name="Gilroy R."/>
            <person name="Ravi A."/>
            <person name="Getino M."/>
            <person name="Pursley I."/>
            <person name="Horton D.L."/>
            <person name="Alikhan N.F."/>
            <person name="Baker D."/>
            <person name="Gharbi K."/>
            <person name="Hall N."/>
            <person name="Watson M."/>
            <person name="Adriaenssens E.M."/>
            <person name="Foster-Nyarko E."/>
            <person name="Jarju S."/>
            <person name="Secka A."/>
            <person name="Antonio M."/>
            <person name="Oren A."/>
            <person name="Chaudhuri R.R."/>
            <person name="La Ragione R."/>
            <person name="Hildebrand F."/>
            <person name="Pallen M.J."/>
        </authorList>
    </citation>
    <scope>NUCLEOTIDE SEQUENCE</scope>
    <source>
        <strain evidence="3">ChiSxjej1B13-7041</strain>
    </source>
</reference>
<keyword evidence="2" id="KW-0812">Transmembrane</keyword>
<dbReference type="EMBL" id="DVHU01000008">
    <property type="protein sequence ID" value="HIR91945.1"/>
    <property type="molecule type" value="Genomic_DNA"/>
</dbReference>
<name>A0A9D1JER2_9FIRM</name>
<organism evidence="3 4">
    <name type="scientific">Candidatus Egerieimonas intestinavium</name>
    <dbReference type="NCBI Taxonomy" id="2840777"/>
    <lineage>
        <taxon>Bacteria</taxon>
        <taxon>Bacillati</taxon>
        <taxon>Bacillota</taxon>
        <taxon>Clostridia</taxon>
        <taxon>Lachnospirales</taxon>
        <taxon>Lachnospiraceae</taxon>
        <taxon>Lachnospiraceae incertae sedis</taxon>
        <taxon>Candidatus Egerieimonas</taxon>
    </lineage>
</organism>
<dbReference type="Proteomes" id="UP000886841">
    <property type="component" value="Unassembled WGS sequence"/>
</dbReference>
<reference evidence="3" key="1">
    <citation type="submission" date="2020-10" db="EMBL/GenBank/DDBJ databases">
        <authorList>
            <person name="Gilroy R."/>
        </authorList>
    </citation>
    <scope>NUCLEOTIDE SEQUENCE</scope>
    <source>
        <strain evidence="3">ChiSxjej1B13-7041</strain>
    </source>
</reference>
<dbReference type="AlphaFoldDB" id="A0A9D1JER2"/>
<gene>
    <name evidence="3" type="ORF">IAB98_00815</name>
</gene>
<evidence type="ECO:0000256" key="2">
    <source>
        <dbReference type="SAM" id="Phobius"/>
    </source>
</evidence>
<proteinExistence type="predicted"/>
<comment type="caution">
    <text evidence="3">The sequence shown here is derived from an EMBL/GenBank/DDBJ whole genome shotgun (WGS) entry which is preliminary data.</text>
</comment>
<accession>A0A9D1JER2</accession>
<evidence type="ECO:0000256" key="1">
    <source>
        <dbReference type="SAM" id="MobiDB-lite"/>
    </source>
</evidence>
<keyword evidence="2" id="KW-1133">Transmembrane helix</keyword>
<feature type="region of interest" description="Disordered" evidence="1">
    <location>
        <begin position="1"/>
        <end position="29"/>
    </location>
</feature>
<evidence type="ECO:0000313" key="3">
    <source>
        <dbReference type="EMBL" id="HIR91945.1"/>
    </source>
</evidence>
<dbReference type="Pfam" id="PF14270">
    <property type="entry name" value="DUF4358"/>
    <property type="match status" value="1"/>
</dbReference>
<keyword evidence="2" id="KW-0472">Membrane</keyword>
<feature type="transmembrane region" description="Helical" evidence="2">
    <location>
        <begin position="49"/>
        <end position="66"/>
    </location>
</feature>
<dbReference type="InterPro" id="IPR025648">
    <property type="entry name" value="DUF4358"/>
</dbReference>
<evidence type="ECO:0000313" key="4">
    <source>
        <dbReference type="Proteomes" id="UP000886841"/>
    </source>
</evidence>
<sequence>METRKRRNPRTGAKLRHEGASGSEARSGTRANSRAAAGLELNQDLVMRIVKVGLVLLLLIYLIVIYRGDGARDCSIEEITAEMEQDSDLTALQKKSGIDLKRYIGIDEASYDGFLFYKAESPMAVEELLIVKVKEQSQLSDLQESLEEHVENQKKSFEGYGAEQTALLNEAIIDTRGNFAFLAVGEKADAWKTRYVDFIK</sequence>
<protein>
    <submittedName>
        <fullName evidence="3">DUF4358 domain-containing protein</fullName>
    </submittedName>
</protein>